<keyword evidence="4" id="KW-1185">Reference proteome</keyword>
<keyword evidence="1" id="KW-1133">Transmembrane helix</keyword>
<feature type="chain" id="PRO_5045087278" description="Integral membrane protein" evidence="2">
    <location>
        <begin position="18"/>
        <end position="315"/>
    </location>
</feature>
<comment type="caution">
    <text evidence="3">The sequence shown here is derived from an EMBL/GenBank/DDBJ whole genome shotgun (WGS) entry which is preliminary data.</text>
</comment>
<dbReference type="EMBL" id="JACSQV010000003">
    <property type="protein sequence ID" value="MBD7917747.1"/>
    <property type="molecule type" value="Genomic_DNA"/>
</dbReference>
<feature type="signal peptide" evidence="2">
    <location>
        <begin position="1"/>
        <end position="17"/>
    </location>
</feature>
<evidence type="ECO:0000313" key="3">
    <source>
        <dbReference type="EMBL" id="MBD7917747.1"/>
    </source>
</evidence>
<feature type="transmembrane region" description="Helical" evidence="1">
    <location>
        <begin position="180"/>
        <end position="202"/>
    </location>
</feature>
<evidence type="ECO:0008006" key="5">
    <source>
        <dbReference type="Google" id="ProtNLM"/>
    </source>
</evidence>
<dbReference type="Proteomes" id="UP000604241">
    <property type="component" value="Unassembled WGS sequence"/>
</dbReference>
<evidence type="ECO:0000256" key="1">
    <source>
        <dbReference type="SAM" id="Phobius"/>
    </source>
</evidence>
<evidence type="ECO:0000256" key="2">
    <source>
        <dbReference type="SAM" id="SignalP"/>
    </source>
</evidence>
<protein>
    <recommendedName>
        <fullName evidence="5">Integral membrane protein</fullName>
    </recommendedName>
</protein>
<sequence length="315" mass="31176">MRLLVLPLVLLPLVALAAIVATVVTARTPAGPGSAPEVATSPEAFARARRHAALVAGLSWAALVLVAVALPRTIPFGPDQGILLGGAPALAGVVALLVAAVGERTWPRPAGAVRRASLARRDVRDVAPRALAATVLGWSGALLVVLLATGLTAAPDGRSVTVRPDAHSTSGAGPYPGAAYGLPIAAAVLVLLVATVVTLHLVASRPAVAQVSTADDTRLRRAGARRVLAAVQLVVGGTLAGVLLVTGSALRNAATSGYDVGEGWTTSTDPLAQAFGVAGLVVGPAVLVATLAVTGVALARASRETAPAAPAAVPA</sequence>
<keyword evidence="1" id="KW-0812">Transmembrane</keyword>
<feature type="transmembrane region" description="Helical" evidence="1">
    <location>
        <begin position="227"/>
        <end position="250"/>
    </location>
</feature>
<reference evidence="3 4" key="1">
    <citation type="submission" date="2020-08" db="EMBL/GenBank/DDBJ databases">
        <title>A Genomic Blueprint of the Chicken Gut Microbiome.</title>
        <authorList>
            <person name="Gilroy R."/>
            <person name="Ravi A."/>
            <person name="Getino M."/>
            <person name="Pursley I."/>
            <person name="Horton D.L."/>
            <person name="Alikhan N.-F."/>
            <person name="Baker D."/>
            <person name="Gharbi K."/>
            <person name="Hall N."/>
            <person name="Watson M."/>
            <person name="Adriaenssens E.M."/>
            <person name="Foster-Nyarko E."/>
            <person name="Jarju S."/>
            <person name="Secka A."/>
            <person name="Antonio M."/>
            <person name="Oren A."/>
            <person name="Chaudhuri R."/>
            <person name="La Ragione R.M."/>
            <person name="Hildebrand F."/>
            <person name="Pallen M.J."/>
        </authorList>
    </citation>
    <scope>NUCLEOTIDE SEQUENCE [LARGE SCALE GENOMIC DNA]</scope>
    <source>
        <strain evidence="3 4">Sa3CUA2</strain>
    </source>
</reference>
<feature type="transmembrane region" description="Helical" evidence="1">
    <location>
        <begin position="82"/>
        <end position="101"/>
    </location>
</feature>
<keyword evidence="2" id="KW-0732">Signal</keyword>
<organism evidence="3 4">
    <name type="scientific">Cellulomonas avistercoris</name>
    <dbReference type="NCBI Taxonomy" id="2762242"/>
    <lineage>
        <taxon>Bacteria</taxon>
        <taxon>Bacillati</taxon>
        <taxon>Actinomycetota</taxon>
        <taxon>Actinomycetes</taxon>
        <taxon>Micrococcales</taxon>
        <taxon>Cellulomonadaceae</taxon>
        <taxon>Cellulomonas</taxon>
    </lineage>
</organism>
<evidence type="ECO:0000313" key="4">
    <source>
        <dbReference type="Proteomes" id="UP000604241"/>
    </source>
</evidence>
<accession>A0ABR8QBD7</accession>
<name>A0ABR8QBD7_9CELL</name>
<feature type="transmembrane region" description="Helical" evidence="1">
    <location>
        <begin position="50"/>
        <end position="70"/>
    </location>
</feature>
<feature type="transmembrane region" description="Helical" evidence="1">
    <location>
        <begin position="270"/>
        <end position="293"/>
    </location>
</feature>
<keyword evidence="1" id="KW-0472">Membrane</keyword>
<gene>
    <name evidence="3" type="ORF">H9657_05565</name>
</gene>
<dbReference type="RefSeq" id="WP_191781190.1">
    <property type="nucleotide sequence ID" value="NZ_JACSQV010000003.1"/>
</dbReference>
<proteinExistence type="predicted"/>